<dbReference type="STRING" id="56192.UB38_10940"/>
<comment type="subcellular location">
    <subcellularLocation>
        <location evidence="1">Cell membrane</location>
        <topology evidence="1">Multi-pass membrane protein</topology>
    </subcellularLocation>
</comment>
<evidence type="ECO:0000313" key="11">
    <source>
        <dbReference type="Proteomes" id="UP000241190"/>
    </source>
</evidence>
<dbReference type="GO" id="GO:1903785">
    <property type="term" value="P:L-valine transmembrane transport"/>
    <property type="evidence" value="ECO:0007669"/>
    <property type="project" value="TreeGrafter"/>
</dbReference>
<name>A0A0D8Q1N9_9GAMM</name>
<protein>
    <submittedName>
        <fullName evidence="9">Branched-chain amino acid ABC transporter permease</fullName>
    </submittedName>
</protein>
<dbReference type="InterPro" id="IPR011606">
    <property type="entry name" value="Brnchd-chn_aa_trnsp_permease"/>
</dbReference>
<comment type="caution">
    <text evidence="9">The sequence shown here is derived from an EMBL/GenBank/DDBJ whole genome shotgun (WGS) entry which is preliminary data.</text>
</comment>
<organism evidence="9 12">
    <name type="scientific">Photobacterium iliopiscarium</name>
    <dbReference type="NCBI Taxonomy" id="56192"/>
    <lineage>
        <taxon>Bacteria</taxon>
        <taxon>Pseudomonadati</taxon>
        <taxon>Pseudomonadota</taxon>
        <taxon>Gammaproteobacteria</taxon>
        <taxon>Vibrionales</taxon>
        <taxon>Vibrionaceae</taxon>
        <taxon>Photobacterium</taxon>
    </lineage>
</organism>
<dbReference type="GeneID" id="93547386"/>
<evidence type="ECO:0000313" key="9">
    <source>
        <dbReference type="EMBL" id="PSV89811.1"/>
    </source>
</evidence>
<keyword evidence="3" id="KW-0813">Transport</keyword>
<evidence type="ECO:0000256" key="1">
    <source>
        <dbReference type="ARBA" id="ARBA00004651"/>
    </source>
</evidence>
<dbReference type="GO" id="GO:0005886">
    <property type="term" value="C:plasma membrane"/>
    <property type="evidence" value="ECO:0007669"/>
    <property type="project" value="UniProtKB-SubCell"/>
</dbReference>
<keyword evidence="4" id="KW-1003">Cell membrane</keyword>
<feature type="transmembrane region" description="Helical" evidence="8">
    <location>
        <begin position="161"/>
        <end position="179"/>
    </location>
</feature>
<reference evidence="9 12" key="1">
    <citation type="submission" date="2018-01" db="EMBL/GenBank/DDBJ databases">
        <title>Whole genome sequencing of Histamine producing bacteria.</title>
        <authorList>
            <person name="Butler K."/>
        </authorList>
    </citation>
    <scope>NUCLEOTIDE SEQUENCE [LARGE SCALE GENOMIC DNA]</scope>
    <source>
        <strain evidence="10 11">ATCC 51761</strain>
        <strain evidence="9 12">NCIMB 13481</strain>
    </source>
</reference>
<evidence type="ECO:0000256" key="5">
    <source>
        <dbReference type="ARBA" id="ARBA00022692"/>
    </source>
</evidence>
<evidence type="ECO:0000256" key="3">
    <source>
        <dbReference type="ARBA" id="ARBA00022448"/>
    </source>
</evidence>
<evidence type="ECO:0000256" key="8">
    <source>
        <dbReference type="SAM" id="Phobius"/>
    </source>
</evidence>
<keyword evidence="5 8" id="KW-0812">Transmembrane</keyword>
<dbReference type="EMBL" id="PYLW01000032">
    <property type="protein sequence ID" value="PSV89811.1"/>
    <property type="molecule type" value="Genomic_DNA"/>
</dbReference>
<feature type="transmembrane region" description="Helical" evidence="8">
    <location>
        <begin position="185"/>
        <end position="218"/>
    </location>
</feature>
<dbReference type="AlphaFoldDB" id="A0A0D8Q1N9"/>
<dbReference type="EMBL" id="PYOP01000002">
    <property type="protein sequence ID" value="PSW99605.1"/>
    <property type="molecule type" value="Genomic_DNA"/>
</dbReference>
<keyword evidence="7 8" id="KW-0472">Membrane</keyword>
<dbReference type="PANTHER" id="PTHR34979">
    <property type="entry name" value="INNER MEMBRANE PROTEIN YGAZ"/>
    <property type="match status" value="1"/>
</dbReference>
<dbReference type="OrthoDB" id="9803444at2"/>
<comment type="similarity">
    <text evidence="2">Belongs to the AzlC family.</text>
</comment>
<dbReference type="PANTHER" id="PTHR34979:SF1">
    <property type="entry name" value="INNER MEMBRANE PROTEIN YGAZ"/>
    <property type="match status" value="1"/>
</dbReference>
<dbReference type="Proteomes" id="UP000241190">
    <property type="component" value="Unassembled WGS sequence"/>
</dbReference>
<proteinExistence type="inferred from homology"/>
<accession>A0A0D8Q1N9</accession>
<keyword evidence="11" id="KW-1185">Reference proteome</keyword>
<gene>
    <name evidence="9" type="ORF">C9I88_18595</name>
    <name evidence="10" type="ORF">C9J52_02130</name>
</gene>
<evidence type="ECO:0000313" key="10">
    <source>
        <dbReference type="EMBL" id="PSW99605.1"/>
    </source>
</evidence>
<evidence type="ECO:0000256" key="4">
    <source>
        <dbReference type="ARBA" id="ARBA00022475"/>
    </source>
</evidence>
<evidence type="ECO:0000256" key="6">
    <source>
        <dbReference type="ARBA" id="ARBA00022989"/>
    </source>
</evidence>
<feature type="transmembrane region" description="Helical" evidence="8">
    <location>
        <begin position="128"/>
        <end position="149"/>
    </location>
</feature>
<keyword evidence="6 8" id="KW-1133">Transmembrane helix</keyword>
<dbReference type="Pfam" id="PF03591">
    <property type="entry name" value="AzlC"/>
    <property type="match status" value="1"/>
</dbReference>
<dbReference type="RefSeq" id="WP_045036173.1">
    <property type="nucleotide sequence ID" value="NZ_JZSR01000006.1"/>
</dbReference>
<dbReference type="Proteomes" id="UP000241954">
    <property type="component" value="Unassembled WGS sequence"/>
</dbReference>
<evidence type="ECO:0000256" key="7">
    <source>
        <dbReference type="ARBA" id="ARBA00023136"/>
    </source>
</evidence>
<evidence type="ECO:0000256" key="2">
    <source>
        <dbReference type="ARBA" id="ARBA00010735"/>
    </source>
</evidence>
<feature type="transmembrane region" description="Helical" evidence="8">
    <location>
        <begin position="12"/>
        <end position="36"/>
    </location>
</feature>
<evidence type="ECO:0000313" key="12">
    <source>
        <dbReference type="Proteomes" id="UP000241954"/>
    </source>
</evidence>
<sequence length="261" mass="28658">MKKQLIQAGLKAIFPLCVGAFPFSFIVGAISINAGMSVLQSTLWSLTVFAGSAQMVALGLIQSSTEIIVIFITTFVINLRHILYSASLSEYVKEYNMPTRMLMSYGLTDEVYAATIGEMKQEKPGRQWFYLAAMFGFWINWVVADFCGAMIGSSFPHIADYGLDFAMVAAFIAIVIPQVKKRECIVAAVVATVTGILLSGLPYSLGLVIAAVIGVYAGYRMDLSTEQMEGKIKEETKKAILKELEQEQYQRTLPPSATTNQ</sequence>